<reference evidence="1 2" key="1">
    <citation type="submission" date="2024-04" db="EMBL/GenBank/DDBJ databases">
        <authorList>
            <person name="Waldvogel A.-M."/>
            <person name="Schoenle A."/>
        </authorList>
    </citation>
    <scope>NUCLEOTIDE SEQUENCE [LARGE SCALE GENOMIC DNA]</scope>
</reference>
<sequence>MFTYRGPRVTPPPRLALHDHNMTLRQICRLLKLMKQVKKRERAATTAAAAAAAARKQNCTLQAPASPGFKCDKRCVPSCLRYKRSIKRVG</sequence>
<dbReference type="AlphaFoldDB" id="A0AAV2KYY5"/>
<dbReference type="Proteomes" id="UP001497482">
    <property type="component" value="Chromosome 20"/>
</dbReference>
<evidence type="ECO:0000313" key="2">
    <source>
        <dbReference type="Proteomes" id="UP001497482"/>
    </source>
</evidence>
<dbReference type="EMBL" id="OZ035842">
    <property type="protein sequence ID" value="CAL1595276.1"/>
    <property type="molecule type" value="Genomic_DNA"/>
</dbReference>
<proteinExistence type="predicted"/>
<accession>A0AAV2KYY5</accession>
<protein>
    <submittedName>
        <fullName evidence="1">Uncharacterized protein</fullName>
    </submittedName>
</protein>
<keyword evidence="2" id="KW-1185">Reference proteome</keyword>
<organism evidence="1 2">
    <name type="scientific">Knipowitschia caucasica</name>
    <name type="common">Caucasian dwarf goby</name>
    <name type="synonym">Pomatoschistus caucasicus</name>
    <dbReference type="NCBI Taxonomy" id="637954"/>
    <lineage>
        <taxon>Eukaryota</taxon>
        <taxon>Metazoa</taxon>
        <taxon>Chordata</taxon>
        <taxon>Craniata</taxon>
        <taxon>Vertebrata</taxon>
        <taxon>Euteleostomi</taxon>
        <taxon>Actinopterygii</taxon>
        <taxon>Neopterygii</taxon>
        <taxon>Teleostei</taxon>
        <taxon>Neoteleostei</taxon>
        <taxon>Acanthomorphata</taxon>
        <taxon>Gobiaria</taxon>
        <taxon>Gobiiformes</taxon>
        <taxon>Gobioidei</taxon>
        <taxon>Gobiidae</taxon>
        <taxon>Gobiinae</taxon>
        <taxon>Knipowitschia</taxon>
    </lineage>
</organism>
<evidence type="ECO:0000313" key="1">
    <source>
        <dbReference type="EMBL" id="CAL1595276.1"/>
    </source>
</evidence>
<gene>
    <name evidence="1" type="ORF">KC01_LOCUS24102</name>
</gene>
<name>A0AAV2KYY5_KNICA</name>